<feature type="transmembrane region" description="Helical" evidence="1">
    <location>
        <begin position="351"/>
        <end position="370"/>
    </location>
</feature>
<comment type="caution">
    <text evidence="2">The sequence shown here is derived from an EMBL/GenBank/DDBJ whole genome shotgun (WGS) entry which is preliminary data.</text>
</comment>
<dbReference type="InterPro" id="IPR021941">
    <property type="entry name" value="DUF3556_TM"/>
</dbReference>
<evidence type="ECO:0000256" key="1">
    <source>
        <dbReference type="SAM" id="Phobius"/>
    </source>
</evidence>
<keyword evidence="1" id="KW-0472">Membrane</keyword>
<gene>
    <name evidence="2" type="ORF">K8U61_14650</name>
</gene>
<keyword evidence="3" id="KW-1185">Reference proteome</keyword>
<keyword evidence="1" id="KW-0812">Transmembrane</keyword>
<feature type="transmembrane region" description="Helical" evidence="1">
    <location>
        <begin position="204"/>
        <end position="226"/>
    </location>
</feature>
<feature type="transmembrane region" description="Helical" evidence="1">
    <location>
        <begin position="148"/>
        <end position="166"/>
    </location>
</feature>
<protein>
    <submittedName>
        <fullName evidence="2">DUF3556 domain-containing protein</fullName>
    </submittedName>
</protein>
<dbReference type="RefSeq" id="WP_224123777.1">
    <property type="nucleotide sequence ID" value="NZ_JAIQZJ010000008.1"/>
</dbReference>
<feature type="transmembrane region" description="Helical" evidence="1">
    <location>
        <begin position="325"/>
        <end position="345"/>
    </location>
</feature>
<accession>A0ABS7UEY7</accession>
<feature type="transmembrane region" description="Helical" evidence="1">
    <location>
        <begin position="42"/>
        <end position="62"/>
    </location>
</feature>
<proteinExistence type="predicted"/>
<dbReference type="Pfam" id="PF12077">
    <property type="entry name" value="DUF3556"/>
    <property type="match status" value="1"/>
</dbReference>
<name>A0ABS7UEY7_9ACTN</name>
<dbReference type="EMBL" id="JAIQZJ010000008">
    <property type="protein sequence ID" value="MBZ5739409.1"/>
    <property type="molecule type" value="Genomic_DNA"/>
</dbReference>
<feature type="transmembrane region" description="Helical" evidence="1">
    <location>
        <begin position="172"/>
        <end position="192"/>
    </location>
</feature>
<evidence type="ECO:0000313" key="2">
    <source>
        <dbReference type="EMBL" id="MBZ5739409.1"/>
    </source>
</evidence>
<evidence type="ECO:0000313" key="3">
    <source>
        <dbReference type="Proteomes" id="UP000780875"/>
    </source>
</evidence>
<reference evidence="2 3" key="1">
    <citation type="submission" date="2021-09" db="EMBL/GenBank/DDBJ databases">
        <title>Whole genome sequence of Nocardioides sp. GBK3QG-3.</title>
        <authorList>
            <person name="Tuo L."/>
        </authorList>
    </citation>
    <scope>NUCLEOTIDE SEQUENCE [LARGE SCALE GENOMIC DNA]</scope>
    <source>
        <strain evidence="2 3">GBK3QG-3</strain>
    </source>
</reference>
<sequence length="561" mass="62213">MGFIQPNLPVVDHDTWDDQPLQEKIRPMARHFAEHGFGSPDVLVVVYALKIVAYVAVGWGVVMTTPGIDGAVDVTTWWDDPAVFYKFVLWTMLFEVLGLGCGFGPLNLRFSPPMGSFLYWLRPGTIRLAPWPRRVPLTGGDTRTVVDVVLYAALLVGLVVAMWGALPRWQVAVVIGVLAVLGLRDKVIFLAARSEVYGALSITYLFVAGDQVIAAKLVMMAIWWGAATSKINLHFPFVMQTMQSNSPVWRSTRIKRRFHRGFPDDLRPSRLSGAVAHVATVVEFGVPLVLFLSGGGWLTTVAAVAMIAFHLGIISSLPMGVPLEWNVFMMIGVVTLFVGQAELGLTDLEHPLPVIALMVVVVGTVVWGNLRPDKFSFLPAMRYYAGNWGSSVWCFRGDALDRLDAGVVKASQMPHQQLEKLYGSMQEAMVPLTLGYCFRCFHPQGRALYTLVPRVCDPAYDDYLALDGELVAGTVLGWNFGDGHFHDEQLAAALQRRCQFEPGTVRVVFLESQPFHRWIQEYRLFDVATGEIERGYVKVAELADRQPTDHDVPLYVTSSGS</sequence>
<feature type="transmembrane region" description="Helical" evidence="1">
    <location>
        <begin position="82"/>
        <end position="106"/>
    </location>
</feature>
<organism evidence="2 3">
    <name type="scientific">Nocardioides mangrovi</name>
    <dbReference type="NCBI Taxonomy" id="2874580"/>
    <lineage>
        <taxon>Bacteria</taxon>
        <taxon>Bacillati</taxon>
        <taxon>Actinomycetota</taxon>
        <taxon>Actinomycetes</taxon>
        <taxon>Propionibacteriales</taxon>
        <taxon>Nocardioidaceae</taxon>
        <taxon>Nocardioides</taxon>
    </lineage>
</organism>
<keyword evidence="1" id="KW-1133">Transmembrane helix</keyword>
<feature type="transmembrane region" description="Helical" evidence="1">
    <location>
        <begin position="288"/>
        <end position="313"/>
    </location>
</feature>
<dbReference type="Proteomes" id="UP000780875">
    <property type="component" value="Unassembled WGS sequence"/>
</dbReference>